<evidence type="ECO:0000313" key="2">
    <source>
        <dbReference type="Proteomes" id="UP000553035"/>
    </source>
</evidence>
<dbReference type="EMBL" id="JACCAT010000001">
    <property type="protein sequence ID" value="NYH07909.1"/>
    <property type="molecule type" value="Genomic_DNA"/>
</dbReference>
<comment type="caution">
    <text evidence="1">The sequence shown here is derived from an EMBL/GenBank/DDBJ whole genome shotgun (WGS) entry which is preliminary data.</text>
</comment>
<accession>A0A7Z0ASB5</accession>
<sequence>MVPPLRRVTFFKRQKSNQKRWAPAFGTSLWLGVPSFRDSSGGIAYGLLRCTSSRCMRLRRTVAALPPPDKSLHSAFRWGRHVKSFTRANAHCVEWREARSEKREAGSKKQEARSKKQEAEGNCVLLDRSHAPRGNVARDAPRSIFECLKMCGIYRIFPFCFSLPLGSSGPAVVASNGTRNPA</sequence>
<reference evidence="1 2" key="1">
    <citation type="submission" date="2020-07" db="EMBL/GenBank/DDBJ databases">
        <title>Exploring microbial biodiversity for novel pathways involved in the catabolism of aromatic compounds derived from lignin.</title>
        <authorList>
            <person name="Elkins J."/>
        </authorList>
    </citation>
    <scope>NUCLEOTIDE SEQUENCE [LARGE SCALE GENOMIC DNA]</scope>
    <source>
        <strain evidence="1 2">VanB</strain>
    </source>
</reference>
<organism evidence="1 2">
    <name type="scientific">Pseudomonas moraviensis</name>
    <dbReference type="NCBI Taxonomy" id="321662"/>
    <lineage>
        <taxon>Bacteria</taxon>
        <taxon>Pseudomonadati</taxon>
        <taxon>Pseudomonadota</taxon>
        <taxon>Gammaproteobacteria</taxon>
        <taxon>Pseudomonadales</taxon>
        <taxon>Pseudomonadaceae</taxon>
        <taxon>Pseudomonas</taxon>
    </lineage>
</organism>
<evidence type="ECO:0000313" key="1">
    <source>
        <dbReference type="EMBL" id="NYH07909.1"/>
    </source>
</evidence>
<proteinExistence type="predicted"/>
<name>A0A7Z0ASB5_9PSED</name>
<protein>
    <submittedName>
        <fullName evidence="1">Uncharacterized protein</fullName>
    </submittedName>
</protein>
<dbReference type="AlphaFoldDB" id="A0A7Z0ASB5"/>
<dbReference type="Proteomes" id="UP000553035">
    <property type="component" value="Unassembled WGS sequence"/>
</dbReference>
<gene>
    <name evidence="1" type="ORF">GGI52_000952</name>
</gene>